<dbReference type="AlphaFoldDB" id="A0A9P7ZE20"/>
<dbReference type="InterPro" id="IPR029398">
    <property type="entry name" value="PolB_thumb"/>
</dbReference>
<dbReference type="PROSITE" id="PS50172">
    <property type="entry name" value="BRCT"/>
    <property type="match status" value="1"/>
</dbReference>
<keyword evidence="6 11" id="KW-0227">DNA damage</keyword>
<dbReference type="GO" id="GO:0005634">
    <property type="term" value="C:nucleus"/>
    <property type="evidence" value="ECO:0007669"/>
    <property type="project" value="UniProtKB-SubCell"/>
</dbReference>
<dbReference type="GeneID" id="70296300"/>
<accession>A0A9P7ZE20</accession>
<dbReference type="PANTHER" id="PTHR11276">
    <property type="entry name" value="DNA POLYMERASE TYPE-X FAMILY MEMBER"/>
    <property type="match status" value="1"/>
</dbReference>
<evidence type="ECO:0000256" key="9">
    <source>
        <dbReference type="ARBA" id="ARBA00023242"/>
    </source>
</evidence>
<dbReference type="GO" id="GO:0003887">
    <property type="term" value="F:DNA-directed DNA polymerase activity"/>
    <property type="evidence" value="ECO:0007669"/>
    <property type="project" value="UniProtKB-UniRule"/>
</dbReference>
<dbReference type="SUPFAM" id="SSF47802">
    <property type="entry name" value="DNA polymerase beta, N-terminal domain-like"/>
    <property type="match status" value="1"/>
</dbReference>
<dbReference type="InterPro" id="IPR002008">
    <property type="entry name" value="DNA_pol_X_beta-like"/>
</dbReference>
<feature type="domain" description="BRCT" evidence="13">
    <location>
        <begin position="115"/>
        <end position="140"/>
    </location>
</feature>
<protein>
    <recommendedName>
        <fullName evidence="11">DNA polymerase</fullName>
        <ecNumber evidence="11">2.7.7.7</ecNumber>
    </recommendedName>
</protein>
<evidence type="ECO:0000256" key="11">
    <source>
        <dbReference type="RuleBase" id="RU366014"/>
    </source>
</evidence>
<dbReference type="CDD" id="cd00141">
    <property type="entry name" value="NT_POLXc"/>
    <property type="match status" value="1"/>
</dbReference>
<evidence type="ECO:0000313" key="15">
    <source>
        <dbReference type="Proteomes" id="UP000887229"/>
    </source>
</evidence>
<comment type="similarity">
    <text evidence="2 11">Belongs to the DNA polymerase type-X family.</text>
</comment>
<dbReference type="PRINTS" id="PR00869">
    <property type="entry name" value="DNAPOLX"/>
</dbReference>
<comment type="catalytic activity">
    <reaction evidence="10 11">
        <text>DNA(n) + a 2'-deoxyribonucleoside 5'-triphosphate = DNA(n+1) + diphosphate</text>
        <dbReference type="Rhea" id="RHEA:22508"/>
        <dbReference type="Rhea" id="RHEA-COMP:17339"/>
        <dbReference type="Rhea" id="RHEA-COMP:17340"/>
        <dbReference type="ChEBI" id="CHEBI:33019"/>
        <dbReference type="ChEBI" id="CHEBI:61560"/>
        <dbReference type="ChEBI" id="CHEBI:173112"/>
        <dbReference type="EC" id="2.7.7.7"/>
    </reaction>
</comment>
<evidence type="ECO:0000256" key="6">
    <source>
        <dbReference type="ARBA" id="ARBA00022763"/>
    </source>
</evidence>
<dbReference type="InterPro" id="IPR019843">
    <property type="entry name" value="DNA_pol-X_BS"/>
</dbReference>
<evidence type="ECO:0000259" key="13">
    <source>
        <dbReference type="PROSITE" id="PS50172"/>
    </source>
</evidence>
<dbReference type="InterPro" id="IPR022312">
    <property type="entry name" value="DNA_pol_X"/>
</dbReference>
<dbReference type="InterPro" id="IPR043519">
    <property type="entry name" value="NT_sf"/>
</dbReference>
<evidence type="ECO:0000256" key="5">
    <source>
        <dbReference type="ARBA" id="ARBA00022723"/>
    </source>
</evidence>
<dbReference type="InterPro" id="IPR018944">
    <property type="entry name" value="DNA_pol_lambd_fingers_domain"/>
</dbReference>
<organism evidence="14 15">
    <name type="scientific">Emericellopsis atlantica</name>
    <dbReference type="NCBI Taxonomy" id="2614577"/>
    <lineage>
        <taxon>Eukaryota</taxon>
        <taxon>Fungi</taxon>
        <taxon>Dikarya</taxon>
        <taxon>Ascomycota</taxon>
        <taxon>Pezizomycotina</taxon>
        <taxon>Sordariomycetes</taxon>
        <taxon>Hypocreomycetidae</taxon>
        <taxon>Hypocreales</taxon>
        <taxon>Bionectriaceae</taxon>
        <taxon>Emericellopsis</taxon>
    </lineage>
</organism>
<keyword evidence="7 11" id="KW-0239">DNA-directed DNA polymerase</keyword>
<dbReference type="EMBL" id="MU251278">
    <property type="protein sequence ID" value="KAG9250374.1"/>
    <property type="molecule type" value="Genomic_DNA"/>
</dbReference>
<dbReference type="FunFam" id="1.10.150.110:FF:000005">
    <property type="entry name" value="DNA polymerase POL4"/>
    <property type="match status" value="1"/>
</dbReference>
<gene>
    <name evidence="14" type="ORF">F5Z01DRAFT_677817</name>
</gene>
<dbReference type="Gene3D" id="1.10.150.20">
    <property type="entry name" value="5' to 3' exonuclease, C-terminal subdomain"/>
    <property type="match status" value="1"/>
</dbReference>
<dbReference type="InterPro" id="IPR002054">
    <property type="entry name" value="DNA-dir_DNA_pol_X"/>
</dbReference>
<dbReference type="InterPro" id="IPR028207">
    <property type="entry name" value="DNA_pol_B_palm_palm"/>
</dbReference>
<dbReference type="Proteomes" id="UP000887229">
    <property type="component" value="Unassembled WGS sequence"/>
</dbReference>
<evidence type="ECO:0000313" key="14">
    <source>
        <dbReference type="EMBL" id="KAG9250374.1"/>
    </source>
</evidence>
<evidence type="ECO:0000256" key="3">
    <source>
        <dbReference type="ARBA" id="ARBA00022679"/>
    </source>
</evidence>
<feature type="region of interest" description="Disordered" evidence="12">
    <location>
        <begin position="65"/>
        <end position="109"/>
    </location>
</feature>
<feature type="compositionally biased region" description="Polar residues" evidence="12">
    <location>
        <begin position="173"/>
        <end position="189"/>
    </location>
</feature>
<dbReference type="Gene3D" id="3.30.210.10">
    <property type="entry name" value="DNA polymerase, thumb domain"/>
    <property type="match status" value="1"/>
</dbReference>
<dbReference type="Pfam" id="PF14791">
    <property type="entry name" value="DNA_pol_B_thumb"/>
    <property type="match status" value="1"/>
</dbReference>
<dbReference type="PANTHER" id="PTHR11276:SF29">
    <property type="entry name" value="DNA POLYMERASE TYPE-X FAMILY PROTEIN POL4"/>
    <property type="match status" value="1"/>
</dbReference>
<reference evidence="14" key="1">
    <citation type="journal article" date="2021" name="IMA Fungus">
        <title>Genomic characterization of three marine fungi, including Emericellopsis atlantica sp. nov. with signatures of a generalist lifestyle and marine biomass degradation.</title>
        <authorList>
            <person name="Hagestad O.C."/>
            <person name="Hou L."/>
            <person name="Andersen J.H."/>
            <person name="Hansen E.H."/>
            <person name="Altermark B."/>
            <person name="Li C."/>
            <person name="Kuhnert E."/>
            <person name="Cox R.J."/>
            <person name="Crous P.W."/>
            <person name="Spatafora J.W."/>
            <person name="Lail K."/>
            <person name="Amirebrahimi M."/>
            <person name="Lipzen A."/>
            <person name="Pangilinan J."/>
            <person name="Andreopoulos W."/>
            <person name="Hayes R.D."/>
            <person name="Ng V."/>
            <person name="Grigoriev I.V."/>
            <person name="Jackson S.A."/>
            <person name="Sutton T.D.S."/>
            <person name="Dobson A.D.W."/>
            <person name="Rama T."/>
        </authorList>
    </citation>
    <scope>NUCLEOTIDE SEQUENCE</scope>
    <source>
        <strain evidence="14">TS7</strain>
    </source>
</reference>
<dbReference type="InterPro" id="IPR001357">
    <property type="entry name" value="BRCT_dom"/>
</dbReference>
<sequence length="598" mass="66833">MRGQFPRVFVLPTKLSPVELDRIEGSVAELTWDAAEAQVFVGKISRRERALFELRRLKVLTTETSQPMRDHRSGIPLVKGAKTSTRRNGTDGPHQYQDTDSAGHDEFQPLRPGHIQVVRLQWLEDSLDAGAVLSTSNYLLYEGIKVENDPQPALAPTQVSQASTDDIAHETSNRPPESSQYSAPSQRLRQGSRERRTSSGGRSIAPQRPVLVHETTSEHDLPLPPIPAFLHTTYSCQRPTPVTTPNAGFVEELKKVRELRLLEGDSIGVRAYSTSIATLAAYPHVLQSSFEVSRLPGCGLKIAELYQHWREHGSLAEAVEGSKNERLAVLKLFYDIWGVGDTTAREFYNKGWRDLDDIVEFNWGHLSRVQQIGVKFYDDFKLKIPRSEVEEIGSVILGHAQAIDGGFQMVIVGGYRRGKAQSGDVDVVLSHPDETKTLRFVEKIVRALEKSEHITHTLTLSVRNSERGQTALPWKGEGRHGSGFDTLDKALVVWKDPEHAKSPHRRVDIIITPWKTAGCAVLGWSGGTTFQRDLRRYCKAEKGLKFDSSGIRSRSDGSWMDVETDPELGPAPDMVTAEKRVFQALDLPYRPPEERCTG</sequence>
<keyword evidence="15" id="KW-1185">Reference proteome</keyword>
<dbReference type="InterPro" id="IPR037160">
    <property type="entry name" value="DNA_Pol_thumb_sf"/>
</dbReference>
<dbReference type="PRINTS" id="PR00870">
    <property type="entry name" value="DNAPOLXBETA"/>
</dbReference>
<dbReference type="Gene3D" id="1.10.150.110">
    <property type="entry name" value="DNA polymerase beta, N-terminal domain-like"/>
    <property type="match status" value="1"/>
</dbReference>
<keyword evidence="8 11" id="KW-0234">DNA repair</keyword>
<comment type="caution">
    <text evidence="14">The sequence shown here is derived from an EMBL/GenBank/DDBJ whole genome shotgun (WGS) entry which is preliminary data.</text>
</comment>
<comment type="subcellular location">
    <subcellularLocation>
        <location evidence="1 11">Nucleus</location>
    </subcellularLocation>
</comment>
<dbReference type="EC" id="2.7.7.7" evidence="11"/>
<evidence type="ECO:0000256" key="2">
    <source>
        <dbReference type="ARBA" id="ARBA00008323"/>
    </source>
</evidence>
<dbReference type="SUPFAM" id="SSF81301">
    <property type="entry name" value="Nucleotidyltransferase"/>
    <property type="match status" value="1"/>
</dbReference>
<name>A0A9P7ZE20_9HYPO</name>
<dbReference type="RefSeq" id="XP_046114298.1">
    <property type="nucleotide sequence ID" value="XM_046265397.1"/>
</dbReference>
<dbReference type="Pfam" id="PF14792">
    <property type="entry name" value="DNA_pol_B_palm"/>
    <property type="match status" value="1"/>
</dbReference>
<evidence type="ECO:0000256" key="10">
    <source>
        <dbReference type="ARBA" id="ARBA00049244"/>
    </source>
</evidence>
<dbReference type="InterPro" id="IPR010996">
    <property type="entry name" value="HHH_MUS81"/>
</dbReference>
<feature type="region of interest" description="Disordered" evidence="12">
    <location>
        <begin position="150"/>
        <end position="218"/>
    </location>
</feature>
<dbReference type="SUPFAM" id="SSF81585">
    <property type="entry name" value="PsbU/PolX domain-like"/>
    <property type="match status" value="1"/>
</dbReference>
<dbReference type="FunFam" id="3.30.210.10:FF:000005">
    <property type="entry name" value="DNA polymerase IV"/>
    <property type="match status" value="1"/>
</dbReference>
<evidence type="ECO:0000256" key="12">
    <source>
        <dbReference type="SAM" id="MobiDB-lite"/>
    </source>
</evidence>
<dbReference type="Pfam" id="PF10391">
    <property type="entry name" value="DNA_pol_lambd_f"/>
    <property type="match status" value="1"/>
</dbReference>
<keyword evidence="9 11" id="KW-0539">Nucleus</keyword>
<feature type="region of interest" description="Disordered" evidence="12">
    <location>
        <begin position="550"/>
        <end position="573"/>
    </location>
</feature>
<comment type="function">
    <text evidence="11">DNA polymerase that functions in several pathways of DNA repair. Involved in base excision repair (BER) responsible for repair of lesions that give rise to abasic (AP) sites in DNA. Also contributes to DNA double-strand break repair by non-homologous end joining and homologous recombination. Has both template-dependent and template-independent (terminal transferase) DNA polymerase activities. Has also a 5'-deoxyribose-5-phosphate lyase (dRP lyase) activity.</text>
</comment>
<dbReference type="Gene3D" id="3.30.460.10">
    <property type="entry name" value="Beta Polymerase, domain 2"/>
    <property type="match status" value="1"/>
</dbReference>
<dbReference type="FunFam" id="1.10.150.20:FF:000010">
    <property type="entry name" value="DNA polymerase lambda"/>
    <property type="match status" value="1"/>
</dbReference>
<evidence type="ECO:0000256" key="8">
    <source>
        <dbReference type="ARBA" id="ARBA00023204"/>
    </source>
</evidence>
<dbReference type="GO" id="GO:0003677">
    <property type="term" value="F:DNA binding"/>
    <property type="evidence" value="ECO:0007669"/>
    <property type="project" value="UniProtKB-UniRule"/>
</dbReference>
<dbReference type="GO" id="GO:0006303">
    <property type="term" value="P:double-strand break repair via nonhomologous end joining"/>
    <property type="evidence" value="ECO:0007669"/>
    <property type="project" value="TreeGrafter"/>
</dbReference>
<dbReference type="PROSITE" id="PS00522">
    <property type="entry name" value="DNA_POLYMERASE_X"/>
    <property type="match status" value="1"/>
</dbReference>
<keyword evidence="4 11" id="KW-0548">Nucleotidyltransferase</keyword>
<dbReference type="InterPro" id="IPR027421">
    <property type="entry name" value="DNA_pol_lamdba_lyase_dom_sf"/>
</dbReference>
<dbReference type="OrthoDB" id="205514at2759"/>
<evidence type="ECO:0000256" key="1">
    <source>
        <dbReference type="ARBA" id="ARBA00004123"/>
    </source>
</evidence>
<keyword evidence="5" id="KW-0479">Metal-binding</keyword>
<keyword evidence="3 11" id="KW-0808">Transferase</keyword>
<evidence type="ECO:0000256" key="4">
    <source>
        <dbReference type="ARBA" id="ARBA00022695"/>
    </source>
</evidence>
<dbReference type="Pfam" id="PF14716">
    <property type="entry name" value="HHH_8"/>
    <property type="match status" value="1"/>
</dbReference>
<dbReference type="SMART" id="SM00483">
    <property type="entry name" value="POLXc"/>
    <property type="match status" value="1"/>
</dbReference>
<proteinExistence type="inferred from homology"/>
<evidence type="ECO:0000256" key="7">
    <source>
        <dbReference type="ARBA" id="ARBA00022932"/>
    </source>
</evidence>
<dbReference type="GO" id="GO:0046872">
    <property type="term" value="F:metal ion binding"/>
    <property type="evidence" value="ECO:0007669"/>
    <property type="project" value="UniProtKB-UniRule"/>
</dbReference>